<dbReference type="GO" id="GO:0004818">
    <property type="term" value="F:glutamate-tRNA ligase activity"/>
    <property type="evidence" value="ECO:0007669"/>
    <property type="project" value="TreeGrafter"/>
</dbReference>
<keyword evidence="7" id="KW-0648">Protein biosynthesis</keyword>
<dbReference type="GO" id="GO:0005829">
    <property type="term" value="C:cytosol"/>
    <property type="evidence" value="ECO:0007669"/>
    <property type="project" value="TreeGrafter"/>
</dbReference>
<dbReference type="InterPro" id="IPR000924">
    <property type="entry name" value="Glu/Gln-tRNA-synth"/>
</dbReference>
<evidence type="ECO:0000256" key="6">
    <source>
        <dbReference type="ARBA" id="ARBA00023146"/>
    </source>
</evidence>
<dbReference type="NCBIfam" id="NF004314">
    <property type="entry name" value="PRK05710.1-3"/>
    <property type="match status" value="1"/>
</dbReference>
<keyword evidence="5 7" id="KW-0067">ATP-binding</keyword>
<evidence type="ECO:0000256" key="7">
    <source>
        <dbReference type="RuleBase" id="RU363037"/>
    </source>
</evidence>
<keyword evidence="10" id="KW-1185">Reference proteome</keyword>
<dbReference type="Pfam" id="PF00749">
    <property type="entry name" value="tRNA-synt_1c"/>
    <property type="match status" value="1"/>
</dbReference>
<evidence type="ECO:0000256" key="2">
    <source>
        <dbReference type="ARBA" id="ARBA00022723"/>
    </source>
</evidence>
<dbReference type="AlphaFoldDB" id="A0A127KAW2"/>
<dbReference type="EMBL" id="CP014646">
    <property type="protein sequence ID" value="AMO39113.1"/>
    <property type="molecule type" value="Genomic_DNA"/>
</dbReference>
<keyword evidence="6 7" id="KW-0030">Aminoacyl-tRNA synthetase</keyword>
<dbReference type="PRINTS" id="PR00987">
    <property type="entry name" value="TRNASYNTHGLU"/>
</dbReference>
<accession>A0A127KAW2</accession>
<dbReference type="PANTHER" id="PTHR43311">
    <property type="entry name" value="GLUTAMATE--TRNA LIGASE"/>
    <property type="match status" value="1"/>
</dbReference>
<keyword evidence="1 7" id="KW-0436">Ligase</keyword>
<dbReference type="Gene3D" id="3.40.50.620">
    <property type="entry name" value="HUPs"/>
    <property type="match status" value="1"/>
</dbReference>
<sequence length="271" mass="29189">MDARSRGGRWLLRIEDVDTPRTVEGAANGLIATLARLGFEWDGDIVWQSRRTAAYAAALERLKAAGHAFACACTRREMADSALTRDGSRRYPGTCRNGLPPGRSARAWRVRADGVVAFDDAVQGPQREDLAQDSGDYVVLRADGLFAYQLAVVVDDADAGVTHVVRGADLLDSTARQIHLQQLLGFPQPAYAHLPVATNAAGEKLSKQTLARAVDAHPPAGALVAALRFLGQAPPAGLDRAALTEVWSWALHHWRLAAVPRCRHAPAPDID</sequence>
<gene>
    <name evidence="9" type="ORF">AC731_012450</name>
</gene>
<dbReference type="Proteomes" id="UP000036902">
    <property type="component" value="Chromosome"/>
</dbReference>
<dbReference type="GO" id="GO:0008270">
    <property type="term" value="F:zinc ion binding"/>
    <property type="evidence" value="ECO:0007669"/>
    <property type="project" value="InterPro"/>
</dbReference>
<dbReference type="PANTHER" id="PTHR43311:SF1">
    <property type="entry name" value="GLUTAMYL-Q TRNA(ASP) SYNTHETASE"/>
    <property type="match status" value="1"/>
</dbReference>
<organism evidence="9 10">
    <name type="scientific">Thauera humireducens</name>
    <dbReference type="NCBI Taxonomy" id="1134435"/>
    <lineage>
        <taxon>Bacteria</taxon>
        <taxon>Pseudomonadati</taxon>
        <taxon>Pseudomonadota</taxon>
        <taxon>Betaproteobacteria</taxon>
        <taxon>Rhodocyclales</taxon>
        <taxon>Zoogloeaceae</taxon>
        <taxon>Thauera</taxon>
    </lineage>
</organism>
<keyword evidence="3 7" id="KW-0547">Nucleotide-binding</keyword>
<dbReference type="SUPFAM" id="SSF52374">
    <property type="entry name" value="Nucleotidylyl transferase"/>
    <property type="match status" value="1"/>
</dbReference>
<comment type="similarity">
    <text evidence="7">Belongs to the class-I aminoacyl-tRNA synthetase family.</text>
</comment>
<dbReference type="GO" id="GO:0005524">
    <property type="term" value="F:ATP binding"/>
    <property type="evidence" value="ECO:0007669"/>
    <property type="project" value="UniProtKB-KW"/>
</dbReference>
<dbReference type="InterPro" id="IPR022380">
    <property type="entry name" value="Glu-Q_tRNA(Asp)_Synthase"/>
</dbReference>
<evidence type="ECO:0000313" key="10">
    <source>
        <dbReference type="Proteomes" id="UP000036902"/>
    </source>
</evidence>
<evidence type="ECO:0000256" key="4">
    <source>
        <dbReference type="ARBA" id="ARBA00022833"/>
    </source>
</evidence>
<dbReference type="GO" id="GO:0006400">
    <property type="term" value="P:tRNA modification"/>
    <property type="evidence" value="ECO:0007669"/>
    <property type="project" value="InterPro"/>
</dbReference>
<protein>
    <submittedName>
        <fullName evidence="9">tRNA glutamyl-Q synthetase</fullName>
    </submittedName>
</protein>
<name>A0A127KAW2_9RHOO</name>
<keyword evidence="2" id="KW-0479">Metal-binding</keyword>
<dbReference type="NCBIfam" id="TIGR03838">
    <property type="entry name" value="queuosine_YadB"/>
    <property type="match status" value="1"/>
</dbReference>
<dbReference type="InterPro" id="IPR014729">
    <property type="entry name" value="Rossmann-like_a/b/a_fold"/>
</dbReference>
<evidence type="ECO:0000256" key="3">
    <source>
        <dbReference type="ARBA" id="ARBA00022741"/>
    </source>
</evidence>
<evidence type="ECO:0000313" key="9">
    <source>
        <dbReference type="EMBL" id="AMO39113.1"/>
    </source>
</evidence>
<dbReference type="STRING" id="1134435.AC731_012450"/>
<dbReference type="KEGG" id="thu:AC731_012450"/>
<proteinExistence type="inferred from homology"/>
<reference evidence="10" key="1">
    <citation type="submission" date="2016-03" db="EMBL/GenBank/DDBJ databases">
        <authorList>
            <person name="Ma C."/>
            <person name="Zhou S."/>
            <person name="Yang G."/>
        </authorList>
    </citation>
    <scope>NUCLEOTIDE SEQUENCE [LARGE SCALE GENOMIC DNA]</scope>
    <source>
        <strain evidence="10">SgZ-1</strain>
    </source>
</reference>
<keyword evidence="4" id="KW-0862">Zinc</keyword>
<feature type="domain" description="Glutamyl/glutaminyl-tRNA synthetase class Ib catalytic" evidence="8">
    <location>
        <begin position="3"/>
        <end position="216"/>
    </location>
</feature>
<evidence type="ECO:0000256" key="5">
    <source>
        <dbReference type="ARBA" id="ARBA00022840"/>
    </source>
</evidence>
<dbReference type="GO" id="GO:0006424">
    <property type="term" value="P:glutamyl-tRNA aminoacylation"/>
    <property type="evidence" value="ECO:0007669"/>
    <property type="project" value="InterPro"/>
</dbReference>
<dbReference type="InterPro" id="IPR049940">
    <property type="entry name" value="GluQ/Sye"/>
</dbReference>
<dbReference type="InterPro" id="IPR020058">
    <property type="entry name" value="Glu/Gln-tRNA-synth_Ib_cat-dom"/>
</dbReference>
<evidence type="ECO:0000256" key="1">
    <source>
        <dbReference type="ARBA" id="ARBA00022598"/>
    </source>
</evidence>
<evidence type="ECO:0000259" key="8">
    <source>
        <dbReference type="Pfam" id="PF00749"/>
    </source>
</evidence>